<proteinExistence type="predicted"/>
<keyword evidence="2" id="KW-1185">Reference proteome</keyword>
<evidence type="ECO:0000313" key="2">
    <source>
        <dbReference type="Proteomes" id="UP000625316"/>
    </source>
</evidence>
<organism evidence="1 2">
    <name type="scientific">Romeriopsis navalis LEGE 11480</name>
    <dbReference type="NCBI Taxonomy" id="2777977"/>
    <lineage>
        <taxon>Bacteria</taxon>
        <taxon>Bacillati</taxon>
        <taxon>Cyanobacteriota</taxon>
        <taxon>Cyanophyceae</taxon>
        <taxon>Leptolyngbyales</taxon>
        <taxon>Leptolyngbyaceae</taxon>
        <taxon>Romeriopsis</taxon>
        <taxon>Romeriopsis navalis</taxon>
    </lineage>
</organism>
<accession>A0A928Z390</accession>
<dbReference type="EMBL" id="JADEXQ010000022">
    <property type="protein sequence ID" value="MBE9029807.1"/>
    <property type="molecule type" value="Genomic_DNA"/>
</dbReference>
<sequence>MTPSMQYYSRAVLVGIGLIGLSASLANVLLRPTPKQRATQPLSLPTSIAVSQWQFSHSEAILPINYPERYDRVLSGQRYYYTNAEANPQSAAAPQLTIELRDVTETESDIGLLQSKHLNTDFTSTQAKDATAPKGIYRLFSDTSQSTKLHTCISPTGQLSVTAEQFQKQRYQEAINVHQISGWLLGRSNLLNDRCLWVRIRMNPEPDDPAQLSKVLQDIQSQVKLRP</sequence>
<dbReference type="AlphaFoldDB" id="A0A928Z390"/>
<name>A0A928Z390_9CYAN</name>
<evidence type="ECO:0000313" key="1">
    <source>
        <dbReference type="EMBL" id="MBE9029807.1"/>
    </source>
</evidence>
<dbReference type="Proteomes" id="UP000625316">
    <property type="component" value="Unassembled WGS sequence"/>
</dbReference>
<reference evidence="1" key="1">
    <citation type="submission" date="2020-10" db="EMBL/GenBank/DDBJ databases">
        <authorList>
            <person name="Castelo-Branco R."/>
            <person name="Eusebio N."/>
            <person name="Adriana R."/>
            <person name="Vieira A."/>
            <person name="Brugerolle De Fraissinette N."/>
            <person name="Rezende De Castro R."/>
            <person name="Schneider M.P."/>
            <person name="Vasconcelos V."/>
            <person name="Leao P.N."/>
        </authorList>
    </citation>
    <scope>NUCLEOTIDE SEQUENCE</scope>
    <source>
        <strain evidence="1">LEGE 11480</strain>
    </source>
</reference>
<protein>
    <submittedName>
        <fullName evidence="1">Uncharacterized protein</fullName>
    </submittedName>
</protein>
<comment type="caution">
    <text evidence="1">The sequence shown here is derived from an EMBL/GenBank/DDBJ whole genome shotgun (WGS) entry which is preliminary data.</text>
</comment>
<gene>
    <name evidence="1" type="ORF">IQ266_08710</name>
</gene>